<dbReference type="GO" id="GO:0031122">
    <property type="term" value="P:cytoplasmic microtubule organization"/>
    <property type="evidence" value="ECO:0007669"/>
    <property type="project" value="TreeGrafter"/>
</dbReference>
<feature type="compositionally biased region" description="Polar residues" evidence="3">
    <location>
        <begin position="54"/>
        <end position="70"/>
    </location>
</feature>
<feature type="compositionally biased region" description="Basic and acidic residues" evidence="3">
    <location>
        <begin position="215"/>
        <end position="229"/>
    </location>
</feature>
<feature type="compositionally biased region" description="Basic and acidic residues" evidence="3">
    <location>
        <begin position="252"/>
        <end position="261"/>
    </location>
</feature>
<evidence type="ECO:0000256" key="1">
    <source>
        <dbReference type="ARBA" id="ARBA00006652"/>
    </source>
</evidence>
<organism evidence="4">
    <name type="scientific">Magallana gigas</name>
    <name type="common">Pacific oyster</name>
    <name type="synonym">Crassostrea gigas</name>
    <dbReference type="NCBI Taxonomy" id="29159"/>
    <lineage>
        <taxon>Eukaryota</taxon>
        <taxon>Metazoa</taxon>
        <taxon>Spiralia</taxon>
        <taxon>Lophotrochozoa</taxon>
        <taxon>Mollusca</taxon>
        <taxon>Bivalvia</taxon>
        <taxon>Autobranchia</taxon>
        <taxon>Pteriomorphia</taxon>
        <taxon>Ostreida</taxon>
        <taxon>Ostreoidea</taxon>
        <taxon>Ostreidae</taxon>
        <taxon>Magallana</taxon>
    </lineage>
</organism>
<feature type="compositionally biased region" description="Polar residues" evidence="3">
    <location>
        <begin position="318"/>
        <end position="364"/>
    </location>
</feature>
<dbReference type="PANTHER" id="PTHR22406:SF7">
    <property type="entry name" value="NASCENT POLYPEPTIDE-ASSOCIATED COMPLEX SUBUNIT ALPHA, MUSCLE-SPECIFIC FORM"/>
    <property type="match status" value="1"/>
</dbReference>
<proteinExistence type="inferred from homology"/>
<dbReference type="AlphaFoldDB" id="K1RNI6"/>
<comment type="similarity">
    <text evidence="1">Belongs to the SLAIN motif-containing family.</text>
</comment>
<dbReference type="Pfam" id="PF15301">
    <property type="entry name" value="SLAIN"/>
    <property type="match status" value="1"/>
</dbReference>
<feature type="compositionally biased region" description="Polar residues" evidence="3">
    <location>
        <begin position="389"/>
        <end position="398"/>
    </location>
</feature>
<dbReference type="GO" id="GO:0007020">
    <property type="term" value="P:microtubule nucleation"/>
    <property type="evidence" value="ECO:0007669"/>
    <property type="project" value="TreeGrafter"/>
</dbReference>
<protein>
    <submittedName>
        <fullName evidence="4">SLAIN motif-containing protein 2</fullName>
    </submittedName>
</protein>
<feature type="compositionally biased region" description="Polar residues" evidence="3">
    <location>
        <begin position="172"/>
        <end position="214"/>
    </location>
</feature>
<feature type="compositionally biased region" description="Polar residues" evidence="3">
    <location>
        <begin position="464"/>
        <end position="473"/>
    </location>
</feature>
<feature type="region of interest" description="Disordered" evidence="3">
    <location>
        <begin position="293"/>
        <end position="481"/>
    </location>
</feature>
<feature type="compositionally biased region" description="Polar residues" evidence="3">
    <location>
        <begin position="406"/>
        <end position="418"/>
    </location>
</feature>
<keyword evidence="2" id="KW-0175">Coiled coil</keyword>
<feature type="compositionally biased region" description="Low complexity" evidence="3">
    <location>
        <begin position="149"/>
        <end position="171"/>
    </location>
</feature>
<sequence>MDATDTIIDPQAEVKKLQDLVKKLEKQNEFLRGRQKIQLETLQNGETEPGKLTANHNNNLPSSNDKTWSKNIGGDSLEDIDVLDVDGLSLRDDEDSWLFMSPKPPTPQQNKISPYKWVRQEFDHPSPEVNSVKKSLLNKLDEVARISRSSSTPTFGLYSSSSSSRPRMSQSAENTPVSNQTPAVRKSLYSNAGGSSSRINTGTFTRPKTKIQTESGDKAAEGADKHPDVTDIENLAKQQEESLRQSMTNSSPRRDNTSSSHDHIISLSSTVIRPRQIPQHGVQALNNINNNIEVENTGSPIHSNRSSPSRVEGDRRNSQTNSIGSDASSPPDSPYGSQYLNPPTENTNLRRSLPNVSQRLTQPQGHHASDPYLDNYSSGGSDDYEVSPTPAQQRQFSRLQPPVRPTSPNVSGLRQPSSPMHRGLSPQRTGLPQPMRRSIPRPDSAVKSSIPSPRRSALPSPRRTNQYRAQGSDESWKEGCF</sequence>
<dbReference type="InParanoid" id="K1RNI6"/>
<reference evidence="4" key="1">
    <citation type="journal article" date="2012" name="Nature">
        <title>The oyster genome reveals stress adaptation and complexity of shell formation.</title>
        <authorList>
            <person name="Zhang G."/>
            <person name="Fang X."/>
            <person name="Guo X."/>
            <person name="Li L."/>
            <person name="Luo R."/>
            <person name="Xu F."/>
            <person name="Yang P."/>
            <person name="Zhang L."/>
            <person name="Wang X."/>
            <person name="Qi H."/>
            <person name="Xiong Z."/>
            <person name="Que H."/>
            <person name="Xie Y."/>
            <person name="Holland P.W."/>
            <person name="Paps J."/>
            <person name="Zhu Y."/>
            <person name="Wu F."/>
            <person name="Chen Y."/>
            <person name="Wang J."/>
            <person name="Peng C."/>
            <person name="Meng J."/>
            <person name="Yang L."/>
            <person name="Liu J."/>
            <person name="Wen B."/>
            <person name="Zhang N."/>
            <person name="Huang Z."/>
            <person name="Zhu Q."/>
            <person name="Feng Y."/>
            <person name="Mount A."/>
            <person name="Hedgecock D."/>
            <person name="Xu Z."/>
            <person name="Liu Y."/>
            <person name="Domazet-Loso T."/>
            <person name="Du Y."/>
            <person name="Sun X."/>
            <person name="Zhang S."/>
            <person name="Liu B."/>
            <person name="Cheng P."/>
            <person name="Jiang X."/>
            <person name="Li J."/>
            <person name="Fan D."/>
            <person name="Wang W."/>
            <person name="Fu W."/>
            <person name="Wang T."/>
            <person name="Wang B."/>
            <person name="Zhang J."/>
            <person name="Peng Z."/>
            <person name="Li Y."/>
            <person name="Li N."/>
            <person name="Wang J."/>
            <person name="Chen M."/>
            <person name="He Y."/>
            <person name="Tan F."/>
            <person name="Song X."/>
            <person name="Zheng Q."/>
            <person name="Huang R."/>
            <person name="Yang H."/>
            <person name="Du X."/>
            <person name="Chen L."/>
            <person name="Yang M."/>
            <person name="Gaffney P.M."/>
            <person name="Wang S."/>
            <person name="Luo L."/>
            <person name="She Z."/>
            <person name="Ming Y."/>
            <person name="Huang W."/>
            <person name="Zhang S."/>
            <person name="Huang B."/>
            <person name="Zhang Y."/>
            <person name="Qu T."/>
            <person name="Ni P."/>
            <person name="Miao G."/>
            <person name="Wang J."/>
            <person name="Wang Q."/>
            <person name="Steinberg C.E."/>
            <person name="Wang H."/>
            <person name="Li N."/>
            <person name="Qian L."/>
            <person name="Zhang G."/>
            <person name="Li Y."/>
            <person name="Yang H."/>
            <person name="Liu X."/>
            <person name="Wang J."/>
            <person name="Yin Y."/>
            <person name="Wang J."/>
        </authorList>
    </citation>
    <scope>NUCLEOTIDE SEQUENCE [LARGE SCALE GENOMIC DNA]</scope>
    <source>
        <strain evidence="4">05x7-T-G4-1.051#20</strain>
    </source>
</reference>
<feature type="compositionally biased region" description="Polar residues" evidence="3">
    <location>
        <begin position="297"/>
        <end position="309"/>
    </location>
</feature>
<dbReference type="GO" id="GO:0035371">
    <property type="term" value="C:microtubule plus-end"/>
    <property type="evidence" value="ECO:0007669"/>
    <property type="project" value="TreeGrafter"/>
</dbReference>
<dbReference type="EMBL" id="JH817465">
    <property type="protein sequence ID" value="EKC43175.1"/>
    <property type="molecule type" value="Genomic_DNA"/>
</dbReference>
<evidence type="ECO:0000256" key="2">
    <source>
        <dbReference type="ARBA" id="ARBA00023054"/>
    </source>
</evidence>
<dbReference type="GO" id="GO:0031116">
    <property type="term" value="P:positive regulation of microtubule polymerization"/>
    <property type="evidence" value="ECO:0007669"/>
    <property type="project" value="TreeGrafter"/>
</dbReference>
<feature type="compositionally biased region" description="Low complexity" evidence="3">
    <location>
        <begin position="448"/>
        <end position="463"/>
    </location>
</feature>
<dbReference type="PANTHER" id="PTHR22406">
    <property type="entry name" value="NASCENT POLYPEPTIDE-ASSOCIATED COMPLEX SUBUNIT ALPHA, MUSCLE-SPECIFIC FORM"/>
    <property type="match status" value="1"/>
</dbReference>
<feature type="region of interest" description="Disordered" evidence="3">
    <location>
        <begin position="40"/>
        <end position="73"/>
    </location>
</feature>
<dbReference type="InterPro" id="IPR026179">
    <property type="entry name" value="Slain"/>
</dbReference>
<feature type="region of interest" description="Disordered" evidence="3">
    <location>
        <begin position="143"/>
        <end position="261"/>
    </location>
</feature>
<accession>K1RNI6</accession>
<evidence type="ECO:0000313" key="4">
    <source>
        <dbReference type="EMBL" id="EKC43175.1"/>
    </source>
</evidence>
<evidence type="ECO:0000256" key="3">
    <source>
        <dbReference type="SAM" id="MobiDB-lite"/>
    </source>
</evidence>
<gene>
    <name evidence="4" type="ORF">CGI_10027272</name>
</gene>
<name>K1RNI6_MAGGI</name>
<dbReference type="HOGENOM" id="CLU_662743_0_0_1"/>